<keyword evidence="2" id="KW-1185">Reference proteome</keyword>
<gene>
    <name evidence="1" type="ORF">AKAW2_20074A</name>
</gene>
<name>A0A7R7ZVV0_ASPKA</name>
<sequence>MSPHTSADWRDNQLKAHWFSSQDKRGDLMILCNRYVTASFLWTEQPRVPNVIATYRCFILCPWRLSLSSSSDP</sequence>
<dbReference type="Proteomes" id="UP000661280">
    <property type="component" value="Chromosome 2"/>
</dbReference>
<reference evidence="1" key="2">
    <citation type="submission" date="2021-02" db="EMBL/GenBank/DDBJ databases">
        <title>Aspergillus luchuensis mut. kawachii IFO 4304 genome sequence.</title>
        <authorList>
            <person name="Mori K."/>
            <person name="Kadooka C."/>
            <person name="Goto M."/>
            <person name="Futagami T."/>
        </authorList>
    </citation>
    <scope>NUCLEOTIDE SEQUENCE</scope>
    <source>
        <strain evidence="1">IFO 4308</strain>
    </source>
</reference>
<reference evidence="1" key="1">
    <citation type="submission" date="2021-01" db="EMBL/GenBank/DDBJ databases">
        <authorList>
            <consortium name="Aspergillus luchuensis mut. kawachii IFO 4304 genome sequencing consortium"/>
            <person name="Kazuki M."/>
            <person name="Futagami T."/>
        </authorList>
    </citation>
    <scope>NUCLEOTIDE SEQUENCE</scope>
    <source>
        <strain evidence="1">IFO 4308</strain>
    </source>
</reference>
<proteinExistence type="predicted"/>
<dbReference type="EMBL" id="AP024426">
    <property type="protein sequence ID" value="BCR95134.1"/>
    <property type="molecule type" value="Genomic_DNA"/>
</dbReference>
<evidence type="ECO:0000313" key="1">
    <source>
        <dbReference type="EMBL" id="BCR95134.1"/>
    </source>
</evidence>
<dbReference type="GeneID" id="64956459"/>
<evidence type="ECO:0000313" key="2">
    <source>
        <dbReference type="Proteomes" id="UP000661280"/>
    </source>
</evidence>
<dbReference type="RefSeq" id="XP_041538900.1">
    <property type="nucleotide sequence ID" value="XM_041684747.1"/>
</dbReference>
<accession>A0A7R7ZVV0</accession>
<dbReference type="AlphaFoldDB" id="A0A7R7ZVV0"/>
<organism evidence="1 2">
    <name type="scientific">Aspergillus kawachii</name>
    <name type="common">White koji mold</name>
    <name type="synonym">Aspergillus awamori var. kawachi</name>
    <dbReference type="NCBI Taxonomy" id="1069201"/>
    <lineage>
        <taxon>Eukaryota</taxon>
        <taxon>Fungi</taxon>
        <taxon>Dikarya</taxon>
        <taxon>Ascomycota</taxon>
        <taxon>Pezizomycotina</taxon>
        <taxon>Eurotiomycetes</taxon>
        <taxon>Eurotiomycetidae</taxon>
        <taxon>Eurotiales</taxon>
        <taxon>Aspergillaceae</taxon>
        <taxon>Aspergillus</taxon>
        <taxon>Aspergillus subgen. Circumdati</taxon>
    </lineage>
</organism>
<dbReference type="KEGG" id="aluc:AKAW2_20074A"/>
<protein>
    <submittedName>
        <fullName evidence="1">Uncharacterized protein</fullName>
    </submittedName>
</protein>